<dbReference type="OrthoDB" id="9812676at2"/>
<dbReference type="InterPro" id="IPR011053">
    <property type="entry name" value="Single_hybrid_motif"/>
</dbReference>
<evidence type="ECO:0000256" key="1">
    <source>
        <dbReference type="ARBA" id="ARBA00023267"/>
    </source>
</evidence>
<dbReference type="CDD" id="cd06850">
    <property type="entry name" value="biotinyl_domain"/>
    <property type="match status" value="1"/>
</dbReference>
<evidence type="ECO:0000259" key="2">
    <source>
        <dbReference type="PROSITE" id="PS50968"/>
    </source>
</evidence>
<dbReference type="PROSITE" id="PS50968">
    <property type="entry name" value="BIOTINYL_LIPOYL"/>
    <property type="match status" value="1"/>
</dbReference>
<dbReference type="FunFam" id="2.40.50.100:FF:000003">
    <property type="entry name" value="Acetyl-CoA carboxylase biotin carboxyl carrier protein"/>
    <property type="match status" value="1"/>
</dbReference>
<organism evidence="3 4">
    <name type="scientific">Saprospira grandis (strain Lewin)</name>
    <dbReference type="NCBI Taxonomy" id="984262"/>
    <lineage>
        <taxon>Bacteria</taxon>
        <taxon>Pseudomonadati</taxon>
        <taxon>Bacteroidota</taxon>
        <taxon>Saprospiria</taxon>
        <taxon>Saprospirales</taxon>
        <taxon>Saprospiraceae</taxon>
        <taxon>Saprospira</taxon>
    </lineage>
</organism>
<dbReference type="STRING" id="984262.SGRA_2812"/>
<name>H6LA72_SAPGL</name>
<dbReference type="InterPro" id="IPR001882">
    <property type="entry name" value="Biotin_BS"/>
</dbReference>
<dbReference type="InterPro" id="IPR050709">
    <property type="entry name" value="Biotin_Carboxyl_Carrier/Decarb"/>
</dbReference>
<accession>H6LA72</accession>
<dbReference type="HOGENOM" id="CLU_016733_5_1_10"/>
<dbReference type="KEGG" id="sgn:SGRA_2812"/>
<reference evidence="3 4" key="1">
    <citation type="journal article" date="2012" name="Stand. Genomic Sci.">
        <title>Complete genome sequencing and analysis of Saprospira grandis str. Lewin, a predatory marine bacterium.</title>
        <authorList>
            <person name="Saw J.H."/>
            <person name="Yuryev A."/>
            <person name="Kanbe M."/>
            <person name="Hou S."/>
            <person name="Young A.G."/>
            <person name="Aizawa S."/>
            <person name="Alam M."/>
        </authorList>
    </citation>
    <scope>NUCLEOTIDE SEQUENCE [LARGE SCALE GENOMIC DNA]</scope>
    <source>
        <strain evidence="3 4">Lewin</strain>
    </source>
</reference>
<dbReference type="PANTHER" id="PTHR45266">
    <property type="entry name" value="OXALOACETATE DECARBOXYLASE ALPHA CHAIN"/>
    <property type="match status" value="1"/>
</dbReference>
<dbReference type="EMBL" id="CP002831">
    <property type="protein sequence ID" value="AFC25540.1"/>
    <property type="molecule type" value="Genomic_DNA"/>
</dbReference>
<feature type="domain" description="Lipoyl-binding" evidence="2">
    <location>
        <begin position="81"/>
        <end position="158"/>
    </location>
</feature>
<dbReference type="SUPFAM" id="SSF51230">
    <property type="entry name" value="Single hybrid motif"/>
    <property type="match status" value="1"/>
</dbReference>
<protein>
    <submittedName>
        <fullName evidence="3">Biotin/lipoyl attachment domain-containing protein</fullName>
    </submittedName>
</protein>
<dbReference type="InterPro" id="IPR000089">
    <property type="entry name" value="Biotin_lipoyl"/>
</dbReference>
<dbReference type="Gene3D" id="2.40.50.100">
    <property type="match status" value="1"/>
</dbReference>
<dbReference type="PANTHER" id="PTHR45266:SF3">
    <property type="entry name" value="OXALOACETATE DECARBOXYLASE ALPHA CHAIN"/>
    <property type="match status" value="1"/>
</dbReference>
<dbReference type="AlphaFoldDB" id="H6LA72"/>
<dbReference type="PROSITE" id="PS00188">
    <property type="entry name" value="BIOTIN"/>
    <property type="match status" value="1"/>
</dbReference>
<dbReference type="Proteomes" id="UP000007519">
    <property type="component" value="Chromosome"/>
</dbReference>
<keyword evidence="4" id="KW-1185">Reference proteome</keyword>
<dbReference type="RefSeq" id="WP_015693144.1">
    <property type="nucleotide sequence ID" value="NC_016940.1"/>
</dbReference>
<sequence length="160" mass="18062">MYQIKHQSKEDVLELDPKDFNWDLVQVEDQAFHILYQNRSYTARVIAADYQSKSFEIRIGQNTYCLGAKDRFDLLAERLGFEKVGAAKVNDIKAPMPGLLLDLMVEVGQEVKKDEAVLILEAMKMENVIKAPADAIIKAIKVDKGAAVEKNQVLIELDPL</sequence>
<evidence type="ECO:0000313" key="4">
    <source>
        <dbReference type="Proteomes" id="UP000007519"/>
    </source>
</evidence>
<dbReference type="Pfam" id="PF00364">
    <property type="entry name" value="Biotin_lipoyl"/>
    <property type="match status" value="1"/>
</dbReference>
<keyword evidence="1" id="KW-0092">Biotin</keyword>
<gene>
    <name evidence="3" type="ordered locus">SGRA_2812</name>
</gene>
<evidence type="ECO:0000313" key="3">
    <source>
        <dbReference type="EMBL" id="AFC25540.1"/>
    </source>
</evidence>
<dbReference type="eggNOG" id="COG4770">
    <property type="taxonomic scope" value="Bacteria"/>
</dbReference>
<proteinExistence type="predicted"/>